<dbReference type="STRING" id="869213.GCA_000517085_00977"/>
<dbReference type="InterPro" id="IPR058595">
    <property type="entry name" value="Avidin-like"/>
</dbReference>
<dbReference type="Pfam" id="PF26421">
    <property type="entry name" value="Avidin_like"/>
    <property type="match status" value="1"/>
</dbReference>
<evidence type="ECO:0008006" key="3">
    <source>
        <dbReference type="Google" id="ProtNLM"/>
    </source>
</evidence>
<dbReference type="eggNOG" id="COG0590">
    <property type="taxonomic scope" value="Bacteria"/>
</dbReference>
<evidence type="ECO:0000313" key="1">
    <source>
        <dbReference type="EMBL" id="GAF04581.1"/>
    </source>
</evidence>
<dbReference type="AlphaFoldDB" id="W7YJB9"/>
<gene>
    <name evidence="1" type="ORF">JCM21142_93290</name>
</gene>
<dbReference type="EMBL" id="BAMD01000049">
    <property type="protein sequence ID" value="GAF04581.1"/>
    <property type="molecule type" value="Genomic_DNA"/>
</dbReference>
<sequence length="130" mass="14980">MINYNNKTFVTISNSSSGDTTEETIYFYKQSGNRVSATYKGGYIKLGFVEASADKWGNLQMQYYHTNIKNELITGICVSTPEIMSNGKIRIIEDWQWTCKHFPNGRSILEEVDLSENDMQLFYNKNHISL</sequence>
<dbReference type="OrthoDB" id="5684515at2"/>
<dbReference type="Proteomes" id="UP000019402">
    <property type="component" value="Unassembled WGS sequence"/>
</dbReference>
<comment type="caution">
    <text evidence="1">The sequence shown here is derived from an EMBL/GenBank/DDBJ whole genome shotgun (WGS) entry which is preliminary data.</text>
</comment>
<accession>W7YJB9</accession>
<proteinExistence type="predicted"/>
<reference evidence="1 2" key="1">
    <citation type="journal article" date="2014" name="Genome Announc.">
        <title>Draft Genome Sequence of Cytophaga fermentans JCM 21142T, a Facultative Anaerobe Isolated from Marine Mud.</title>
        <authorList>
            <person name="Starns D."/>
            <person name="Oshima K."/>
            <person name="Suda W."/>
            <person name="Iino T."/>
            <person name="Yuki M."/>
            <person name="Inoue J."/>
            <person name="Kitamura K."/>
            <person name="Iida T."/>
            <person name="Darby A."/>
            <person name="Hattori M."/>
            <person name="Ohkuma M."/>
        </authorList>
    </citation>
    <scope>NUCLEOTIDE SEQUENCE [LARGE SCALE GENOMIC DNA]</scope>
    <source>
        <strain evidence="1 2">JCM 21142</strain>
    </source>
</reference>
<keyword evidence="2" id="KW-1185">Reference proteome</keyword>
<name>W7YJB9_9BACT</name>
<dbReference type="RefSeq" id="WP_044213842.1">
    <property type="nucleotide sequence ID" value="NZ_BAMD01000049.1"/>
</dbReference>
<protein>
    <recommendedName>
        <fullName evidence="3">N-acetylglutamate synthase</fullName>
    </recommendedName>
</protein>
<organism evidence="1 2">
    <name type="scientific">Saccharicrinis fermentans DSM 9555 = JCM 21142</name>
    <dbReference type="NCBI Taxonomy" id="869213"/>
    <lineage>
        <taxon>Bacteria</taxon>
        <taxon>Pseudomonadati</taxon>
        <taxon>Bacteroidota</taxon>
        <taxon>Bacteroidia</taxon>
        <taxon>Marinilabiliales</taxon>
        <taxon>Marinilabiliaceae</taxon>
        <taxon>Saccharicrinis</taxon>
    </lineage>
</organism>
<evidence type="ECO:0000313" key="2">
    <source>
        <dbReference type="Proteomes" id="UP000019402"/>
    </source>
</evidence>